<proteinExistence type="predicted"/>
<dbReference type="SMART" id="SM00116">
    <property type="entry name" value="CBS"/>
    <property type="match status" value="2"/>
</dbReference>
<name>A0A1I1K2F0_9BURK</name>
<evidence type="ECO:0000313" key="4">
    <source>
        <dbReference type="EMBL" id="SFC55024.1"/>
    </source>
</evidence>
<feature type="transmembrane region" description="Helical" evidence="2">
    <location>
        <begin position="143"/>
        <end position="166"/>
    </location>
</feature>
<dbReference type="Pfam" id="PF04982">
    <property type="entry name" value="TM_HPP"/>
    <property type="match status" value="1"/>
</dbReference>
<gene>
    <name evidence="4" type="ORF">SAMN05216204_107112</name>
</gene>
<organism evidence="4 5">
    <name type="scientific">Massilia yuzhufengensis</name>
    <dbReference type="NCBI Taxonomy" id="1164594"/>
    <lineage>
        <taxon>Bacteria</taxon>
        <taxon>Pseudomonadati</taxon>
        <taxon>Pseudomonadota</taxon>
        <taxon>Betaproteobacteria</taxon>
        <taxon>Burkholderiales</taxon>
        <taxon>Oxalobacteraceae</taxon>
        <taxon>Telluria group</taxon>
        <taxon>Massilia</taxon>
    </lineage>
</organism>
<feature type="domain" description="CBS" evidence="3">
    <location>
        <begin position="238"/>
        <end position="295"/>
    </location>
</feature>
<keyword evidence="2" id="KW-0472">Membrane</keyword>
<dbReference type="Proteomes" id="UP000198639">
    <property type="component" value="Unassembled WGS sequence"/>
</dbReference>
<evidence type="ECO:0000259" key="3">
    <source>
        <dbReference type="PROSITE" id="PS51371"/>
    </source>
</evidence>
<keyword evidence="1" id="KW-0129">CBS domain</keyword>
<dbReference type="PANTHER" id="PTHR33741:SF5">
    <property type="entry name" value="TRANSMEMBRANE PROTEIN DDB_G0269096-RELATED"/>
    <property type="match status" value="1"/>
</dbReference>
<dbReference type="InterPro" id="IPR000644">
    <property type="entry name" value="CBS_dom"/>
</dbReference>
<dbReference type="Pfam" id="PF00571">
    <property type="entry name" value="CBS"/>
    <property type="match status" value="2"/>
</dbReference>
<sequence>MFSMLLEKLRRLRPAGSASVSGQAYAACGALLVLLLTELFSREVLAAAGVGSVPFLVAPMAASAVLLFCLPAAPLAQPWPVIGGNIISALVGVACSQLADPVVAAPLAGGLSIAAMLALRCLHPPGGAVAVTAVLGGAAVHDIGFWFALAPVGLNSAIMVLGAVAWNNVSGHRYPHVQPAARPREEPAGFASEDLDAALDSYGETLDVSRDDLATILADTEQRAAARRARQHSCGELAHPVPATLHLDTPLATARALLVRHGVPALPVVDSSGCPVGVLSMSSLVAAGGSASRPLPARARRATALLFGHDTVPTVGQLVETGFIAVAQGAPVTALLARFHDGARQVFVVDEEGRLAGMVQPGDLLVGLDLGVLEAAA</sequence>
<evidence type="ECO:0000313" key="5">
    <source>
        <dbReference type="Proteomes" id="UP000198639"/>
    </source>
</evidence>
<keyword evidence="2" id="KW-1133">Transmembrane helix</keyword>
<dbReference type="Gene3D" id="3.10.580.10">
    <property type="entry name" value="CBS-domain"/>
    <property type="match status" value="1"/>
</dbReference>
<dbReference type="InterPro" id="IPR058581">
    <property type="entry name" value="TM_HPP"/>
</dbReference>
<dbReference type="InterPro" id="IPR007065">
    <property type="entry name" value="HPP"/>
</dbReference>
<dbReference type="InterPro" id="IPR046342">
    <property type="entry name" value="CBS_dom_sf"/>
</dbReference>
<dbReference type="PANTHER" id="PTHR33741">
    <property type="entry name" value="TRANSMEMBRANE PROTEIN DDB_G0269096-RELATED"/>
    <property type="match status" value="1"/>
</dbReference>
<reference evidence="5" key="1">
    <citation type="submission" date="2016-10" db="EMBL/GenBank/DDBJ databases">
        <authorList>
            <person name="Varghese N."/>
            <person name="Submissions S."/>
        </authorList>
    </citation>
    <scope>NUCLEOTIDE SEQUENCE [LARGE SCALE GENOMIC DNA]</scope>
    <source>
        <strain evidence="5">CGMCC 1.12041</strain>
    </source>
</reference>
<evidence type="ECO:0000256" key="1">
    <source>
        <dbReference type="PROSITE-ProRule" id="PRU00703"/>
    </source>
</evidence>
<dbReference type="AlphaFoldDB" id="A0A1I1K2F0"/>
<keyword evidence="5" id="KW-1185">Reference proteome</keyword>
<feature type="transmembrane region" description="Helical" evidence="2">
    <location>
        <begin position="82"/>
        <end position="99"/>
    </location>
</feature>
<dbReference type="OrthoDB" id="9811720at2"/>
<accession>A0A1I1K2F0</accession>
<keyword evidence="2" id="KW-0812">Transmembrane</keyword>
<dbReference type="EMBL" id="FOLD01000007">
    <property type="protein sequence ID" value="SFC55024.1"/>
    <property type="molecule type" value="Genomic_DNA"/>
</dbReference>
<protein>
    <submittedName>
        <fullName evidence="4">CBS domain-containing membrane protein</fullName>
    </submittedName>
</protein>
<dbReference type="SUPFAM" id="SSF54631">
    <property type="entry name" value="CBS-domain pair"/>
    <property type="match status" value="1"/>
</dbReference>
<dbReference type="PROSITE" id="PS51371">
    <property type="entry name" value="CBS"/>
    <property type="match status" value="1"/>
</dbReference>
<feature type="transmembrane region" description="Helical" evidence="2">
    <location>
        <begin position="105"/>
        <end position="122"/>
    </location>
</feature>
<evidence type="ECO:0000256" key="2">
    <source>
        <dbReference type="SAM" id="Phobius"/>
    </source>
</evidence>
<dbReference type="RefSeq" id="WP_091873821.1">
    <property type="nucleotide sequence ID" value="NZ_FOLD01000007.1"/>
</dbReference>
<dbReference type="STRING" id="1164594.SAMN05216204_107112"/>